<sequence>MAFPSVETLTTLIAPITKEFGLDVERLRTTRAGKKSVVAIAVDGDDRPGSDVLEKLTQQISACLDTEEEAGNLNFGPGYTLEVSTPGLDSPLTLPRHWRRQRGRLVSITEGGKKRTVRIGALNDDETAVAVISKNGKKLIVESVQLANHPEAMVEIEFATPAADELELVAATYDDAVR</sequence>
<accession>A0A0G3GYH5</accession>
<comment type="subcellular location">
    <subcellularLocation>
        <location evidence="3">Cytoplasm</location>
    </subcellularLocation>
</comment>
<dbReference type="PANTHER" id="PTHR33867:SF1">
    <property type="entry name" value="RIBOSOME MATURATION FACTOR RIMP"/>
    <property type="match status" value="1"/>
</dbReference>
<evidence type="ECO:0000259" key="4">
    <source>
        <dbReference type="Pfam" id="PF02576"/>
    </source>
</evidence>
<protein>
    <recommendedName>
        <fullName evidence="3">Ribosome maturation factor RimP</fullName>
    </recommendedName>
</protein>
<dbReference type="NCBIfam" id="NF000930">
    <property type="entry name" value="PRK00092.2-2"/>
    <property type="match status" value="1"/>
</dbReference>
<keyword evidence="6" id="KW-1185">Reference proteome</keyword>
<keyword evidence="2 3" id="KW-0690">Ribosome biogenesis</keyword>
<dbReference type="InterPro" id="IPR028989">
    <property type="entry name" value="RimP_N"/>
</dbReference>
<feature type="domain" description="Ribosome maturation factor RimP N-terminal" evidence="4">
    <location>
        <begin position="12"/>
        <end position="89"/>
    </location>
</feature>
<dbReference type="OrthoDB" id="9805006at2"/>
<dbReference type="PATRIC" id="fig|571915.4.peg.1975"/>
<dbReference type="Proteomes" id="UP000035199">
    <property type="component" value="Chromosome"/>
</dbReference>
<dbReference type="GO" id="GO:0000028">
    <property type="term" value="P:ribosomal small subunit assembly"/>
    <property type="evidence" value="ECO:0007669"/>
    <property type="project" value="TreeGrafter"/>
</dbReference>
<dbReference type="Pfam" id="PF02576">
    <property type="entry name" value="RimP_N"/>
    <property type="match status" value="1"/>
</dbReference>
<evidence type="ECO:0000256" key="3">
    <source>
        <dbReference type="HAMAP-Rule" id="MF_01077"/>
    </source>
</evidence>
<keyword evidence="1 3" id="KW-0963">Cytoplasm</keyword>
<dbReference type="GO" id="GO:0005829">
    <property type="term" value="C:cytosol"/>
    <property type="evidence" value="ECO:0007669"/>
    <property type="project" value="TreeGrafter"/>
</dbReference>
<dbReference type="KEGG" id="cmv:CMUST_09325"/>
<dbReference type="HAMAP" id="MF_01077">
    <property type="entry name" value="RimP"/>
    <property type="match status" value="1"/>
</dbReference>
<dbReference type="InterPro" id="IPR035956">
    <property type="entry name" value="RimP_N_sf"/>
</dbReference>
<evidence type="ECO:0000313" key="5">
    <source>
        <dbReference type="EMBL" id="AKK06181.1"/>
    </source>
</evidence>
<comment type="function">
    <text evidence="3">Required for maturation of 30S ribosomal subunits.</text>
</comment>
<name>A0A0G3GYH5_9CORY</name>
<comment type="similarity">
    <text evidence="3">Belongs to the RimP family.</text>
</comment>
<evidence type="ECO:0000313" key="6">
    <source>
        <dbReference type="Proteomes" id="UP000035199"/>
    </source>
</evidence>
<evidence type="ECO:0000256" key="2">
    <source>
        <dbReference type="ARBA" id="ARBA00022517"/>
    </source>
</evidence>
<dbReference type="AlphaFoldDB" id="A0A0G3GYH5"/>
<gene>
    <name evidence="3" type="primary">rimP</name>
    <name evidence="5" type="ORF">CMUST_09325</name>
</gene>
<dbReference type="GO" id="GO:0006412">
    <property type="term" value="P:translation"/>
    <property type="evidence" value="ECO:0007669"/>
    <property type="project" value="TreeGrafter"/>
</dbReference>
<dbReference type="STRING" id="571915.CMUST_09325"/>
<dbReference type="EMBL" id="CP011542">
    <property type="protein sequence ID" value="AKK06181.1"/>
    <property type="molecule type" value="Genomic_DNA"/>
</dbReference>
<reference evidence="5 6" key="1">
    <citation type="journal article" date="2015" name="Genome Announc.">
        <title>Complete Genome Sequence of the Type Strain Corynebacterium mustelae DSM 45274, Isolated from Various Tissues of a Male Ferret with Lethal Sepsis.</title>
        <authorList>
            <person name="Ruckert C."/>
            <person name="Eimer J."/>
            <person name="Winkler A."/>
            <person name="Tauch A."/>
        </authorList>
    </citation>
    <scope>NUCLEOTIDE SEQUENCE [LARGE SCALE GENOMIC DNA]</scope>
    <source>
        <strain evidence="5 6">DSM 45274</strain>
    </source>
</reference>
<reference evidence="6" key="2">
    <citation type="submission" date="2015-05" db="EMBL/GenBank/DDBJ databases">
        <title>Complete genome sequence of Corynebacterium mustelae DSM 45274, isolated from various tissues of a male ferret with lethal sepsis.</title>
        <authorList>
            <person name="Ruckert C."/>
            <person name="Albersmeier A."/>
            <person name="Winkler A."/>
            <person name="Tauch A."/>
        </authorList>
    </citation>
    <scope>NUCLEOTIDE SEQUENCE [LARGE SCALE GENOMIC DNA]</scope>
    <source>
        <strain evidence="6">DSM 45274</strain>
    </source>
</reference>
<dbReference type="SUPFAM" id="SSF75420">
    <property type="entry name" value="YhbC-like, N-terminal domain"/>
    <property type="match status" value="1"/>
</dbReference>
<organism evidence="5 6">
    <name type="scientific">Corynebacterium mustelae</name>
    <dbReference type="NCBI Taxonomy" id="571915"/>
    <lineage>
        <taxon>Bacteria</taxon>
        <taxon>Bacillati</taxon>
        <taxon>Actinomycetota</taxon>
        <taxon>Actinomycetes</taxon>
        <taxon>Mycobacteriales</taxon>
        <taxon>Corynebacteriaceae</taxon>
        <taxon>Corynebacterium</taxon>
    </lineage>
</organism>
<dbReference type="InterPro" id="IPR003728">
    <property type="entry name" value="Ribosome_maturation_RimP"/>
</dbReference>
<proteinExistence type="inferred from homology"/>
<dbReference type="PANTHER" id="PTHR33867">
    <property type="entry name" value="RIBOSOME MATURATION FACTOR RIMP"/>
    <property type="match status" value="1"/>
</dbReference>
<dbReference type="Gene3D" id="3.30.300.70">
    <property type="entry name" value="RimP-like superfamily, N-terminal"/>
    <property type="match status" value="1"/>
</dbReference>
<evidence type="ECO:0000256" key="1">
    <source>
        <dbReference type="ARBA" id="ARBA00022490"/>
    </source>
</evidence>
<dbReference type="RefSeq" id="WP_047262260.1">
    <property type="nucleotide sequence ID" value="NZ_CP011542.1"/>
</dbReference>